<dbReference type="InterPro" id="IPR013979">
    <property type="entry name" value="TIF_beta_prop-like"/>
</dbReference>
<dbReference type="GO" id="GO:0003743">
    <property type="term" value="F:translation initiation factor activity"/>
    <property type="evidence" value="ECO:0007669"/>
    <property type="project" value="UniProtKB-KW"/>
</dbReference>
<comment type="caution">
    <text evidence="7">The sequence shown here is derived from an EMBL/GenBank/DDBJ whole genome shotgun (WGS) entry which is preliminary data.</text>
</comment>
<sequence length="484" mass="56623">MEQNIPHQLVIRNKNGVYLSNMLAKSDEEMQLINQDGNSQLIVLEDYILMFNKKTIKLHDYKQPVKELEFTNLQNIHLTESKQNLIIMDKLDQQSFQLQILKFPSLESKGINFNIKNFKREAWPILKFSSEDQYFYIIQNQKLHCYADNKCLFQTDIGNCEYFSVQPNTQKPLIVCYSLMDFNIKESFLKIVDINGKIKYEKKLHQTSDLEVIWSPNGQSLLINKGFHEDNTNQSYFGQNQVLFYDFPKNALRELPTYEGPIHHVQWSPSSKEFILLSGFMPSGAVMYDNTCKPLFEFGKDHKNKIIWGNGRFVMICGFGNLDGSIHIWDAKTLKQVSNNKYKSASLCYWSPCSRYYVCAKVTPRMNVDNQYSLFDYHGKEIINRKFLELYDVQFRPSNIKFEERPPTPTKQVQQEPPKKQFIAFADNPLAQQMRAMKAGEGARVLQVDETFGKQSNNNYPPGYDPPKEKKKRVRKPKQQQQQQ</sequence>
<reference evidence="7" key="1">
    <citation type="submission" date="2021-01" db="EMBL/GenBank/DDBJ databases">
        <authorList>
            <consortium name="Genoscope - CEA"/>
            <person name="William W."/>
        </authorList>
    </citation>
    <scope>NUCLEOTIDE SEQUENCE</scope>
</reference>
<feature type="domain" description="Translation initiation factor beta propellor-like" evidence="6">
    <location>
        <begin position="202"/>
        <end position="393"/>
    </location>
</feature>
<keyword evidence="1" id="KW-0396">Initiation factor</keyword>
<evidence type="ECO:0000256" key="2">
    <source>
        <dbReference type="ARBA" id="ARBA00022574"/>
    </source>
</evidence>
<dbReference type="GO" id="GO:0000049">
    <property type="term" value="F:tRNA binding"/>
    <property type="evidence" value="ECO:0007669"/>
    <property type="project" value="TreeGrafter"/>
</dbReference>
<dbReference type="OMA" id="KREAWPI"/>
<organism evidence="7 8">
    <name type="scientific">Paramecium primaurelia</name>
    <dbReference type="NCBI Taxonomy" id="5886"/>
    <lineage>
        <taxon>Eukaryota</taxon>
        <taxon>Sar</taxon>
        <taxon>Alveolata</taxon>
        <taxon>Ciliophora</taxon>
        <taxon>Intramacronucleata</taxon>
        <taxon>Oligohymenophorea</taxon>
        <taxon>Peniculida</taxon>
        <taxon>Parameciidae</taxon>
        <taxon>Paramecium</taxon>
    </lineage>
</organism>
<evidence type="ECO:0000313" key="7">
    <source>
        <dbReference type="EMBL" id="CAD8083636.1"/>
    </source>
</evidence>
<dbReference type="GO" id="GO:0043022">
    <property type="term" value="F:ribosome binding"/>
    <property type="evidence" value="ECO:0007669"/>
    <property type="project" value="TreeGrafter"/>
</dbReference>
<evidence type="ECO:0000313" key="8">
    <source>
        <dbReference type="Proteomes" id="UP000688137"/>
    </source>
</evidence>
<feature type="region of interest" description="Disordered" evidence="5">
    <location>
        <begin position="450"/>
        <end position="484"/>
    </location>
</feature>
<name>A0A8S1N1P2_PARPR</name>
<dbReference type="PANTHER" id="PTHR13227">
    <property type="entry name" value="EUKARYOTIC TRANSLATION INITIATION FACTOR 2A"/>
    <property type="match status" value="1"/>
</dbReference>
<proteinExistence type="predicted"/>
<dbReference type="PANTHER" id="PTHR13227:SF0">
    <property type="entry name" value="EUKARYOTIC TRANSLATION INITIATION FACTOR 2A"/>
    <property type="match status" value="1"/>
</dbReference>
<dbReference type="Proteomes" id="UP000688137">
    <property type="component" value="Unassembled WGS sequence"/>
</dbReference>
<dbReference type="GO" id="GO:0003729">
    <property type="term" value="F:mRNA binding"/>
    <property type="evidence" value="ECO:0007669"/>
    <property type="project" value="TreeGrafter"/>
</dbReference>
<evidence type="ECO:0000256" key="3">
    <source>
        <dbReference type="ARBA" id="ARBA00022737"/>
    </source>
</evidence>
<evidence type="ECO:0000256" key="1">
    <source>
        <dbReference type="ARBA" id="ARBA00022540"/>
    </source>
</evidence>
<dbReference type="InterPro" id="IPR011387">
    <property type="entry name" value="TIF2A"/>
</dbReference>
<evidence type="ECO:0000256" key="4">
    <source>
        <dbReference type="ARBA" id="ARBA00022917"/>
    </source>
</evidence>
<dbReference type="EMBL" id="CAJJDM010000073">
    <property type="protein sequence ID" value="CAD8083636.1"/>
    <property type="molecule type" value="Genomic_DNA"/>
</dbReference>
<keyword evidence="3" id="KW-0677">Repeat</keyword>
<dbReference type="GO" id="GO:0022627">
    <property type="term" value="C:cytosolic small ribosomal subunit"/>
    <property type="evidence" value="ECO:0007669"/>
    <property type="project" value="TreeGrafter"/>
</dbReference>
<keyword evidence="4" id="KW-0648">Protein biosynthesis</keyword>
<evidence type="ECO:0000259" key="6">
    <source>
        <dbReference type="Pfam" id="PF08662"/>
    </source>
</evidence>
<dbReference type="FunFam" id="2.130.10.10:FF:002671">
    <property type="entry name" value="Uncharacterized protein"/>
    <property type="match status" value="1"/>
</dbReference>
<evidence type="ECO:0000256" key="5">
    <source>
        <dbReference type="SAM" id="MobiDB-lite"/>
    </source>
</evidence>
<dbReference type="AlphaFoldDB" id="A0A8S1N1P2"/>
<dbReference type="Pfam" id="PF08662">
    <property type="entry name" value="eIF2A"/>
    <property type="match status" value="1"/>
</dbReference>
<keyword evidence="2" id="KW-0853">WD repeat</keyword>
<keyword evidence="8" id="KW-1185">Reference proteome</keyword>
<accession>A0A8S1N1P2</accession>
<gene>
    <name evidence="7" type="ORF">PPRIM_AZ9-3.1.T0700159</name>
</gene>
<feature type="compositionally biased region" description="Basic residues" evidence="5">
    <location>
        <begin position="469"/>
        <end position="478"/>
    </location>
</feature>
<protein>
    <recommendedName>
        <fullName evidence="6">Translation initiation factor beta propellor-like domain-containing protein</fullName>
    </recommendedName>
</protein>